<protein>
    <submittedName>
        <fullName evidence="2">Uncharacterized protein</fullName>
    </submittedName>
</protein>
<dbReference type="EMBL" id="DF830077">
    <property type="protein sequence ID" value="GAK65720.1"/>
    <property type="molecule type" value="Genomic_DNA"/>
</dbReference>
<evidence type="ECO:0000313" key="3">
    <source>
        <dbReference type="Proteomes" id="UP000053758"/>
    </source>
</evidence>
<proteinExistence type="predicted"/>
<feature type="region of interest" description="Disordered" evidence="1">
    <location>
        <begin position="1"/>
        <end position="38"/>
    </location>
</feature>
<reference evidence="2" key="1">
    <citation type="submission" date="2014-07" db="EMBL/GenBank/DDBJ databases">
        <title>Draft genome sequence of the yeast Pseudozyma antarctica JCM 10317 known as a producer of lipase B which used in a wide range of industrial applications.</title>
        <authorList>
            <person name="Morita T."/>
            <person name="Saika A."/>
            <person name="Koike H."/>
        </authorList>
    </citation>
    <scope>NUCLEOTIDE SEQUENCE</scope>
    <source>
        <strain evidence="2">JCM 10317</strain>
    </source>
</reference>
<evidence type="ECO:0000256" key="1">
    <source>
        <dbReference type="SAM" id="MobiDB-lite"/>
    </source>
</evidence>
<gene>
    <name evidence="2" type="ORF">PAN0_010d3940</name>
</gene>
<dbReference type="RefSeq" id="XP_014655882.1">
    <property type="nucleotide sequence ID" value="XM_014800396.1"/>
</dbReference>
<keyword evidence="3" id="KW-1185">Reference proteome</keyword>
<dbReference type="HOGENOM" id="CLU_488310_0_0_1"/>
<evidence type="ECO:0000313" key="2">
    <source>
        <dbReference type="EMBL" id="GAK65720.1"/>
    </source>
</evidence>
<dbReference type="AlphaFoldDB" id="A0A081CGC4"/>
<accession>A0A081CGC4</accession>
<dbReference type="Proteomes" id="UP000053758">
    <property type="component" value="Unassembled WGS sequence"/>
</dbReference>
<dbReference type="GeneID" id="26304883"/>
<name>A0A081CGC4_PSEA2</name>
<organism evidence="2">
    <name type="scientific">Pseudozyma antarctica</name>
    <name type="common">Yeast</name>
    <name type="synonym">Candida antarctica</name>
    <dbReference type="NCBI Taxonomy" id="84753"/>
    <lineage>
        <taxon>Eukaryota</taxon>
        <taxon>Fungi</taxon>
        <taxon>Dikarya</taxon>
        <taxon>Basidiomycota</taxon>
        <taxon>Ustilaginomycotina</taxon>
        <taxon>Ustilaginomycetes</taxon>
        <taxon>Ustilaginales</taxon>
        <taxon>Ustilaginaceae</taxon>
        <taxon>Moesziomyces</taxon>
    </lineage>
</organism>
<sequence length="558" mass="60769">MPLAEAGVNRTCGGESGPQPFAAPADDRGSSGTGAEAGDSGLVQFDAMAAVDRRLVLVPHRTRGRLRTRCYYVKLRTPSAVGRAEQHTGRSGAAELSASDGMLVAEHGSEKIEVLVDDDVWLDITASRGKVESYQHGADALLSRPEKLQNYQVALADEAKVKETPEPVSPKPLPNDALPGLLPFSVPRLKSGAAKVVIVDRDERTGISTYEVHDSRGIVCARIDTRNEVLLRNAICVVQPALGLGEDLAIELYDLAALYQHGVGALLNRPDKLADYQVALADEAKVQEVVNFLTKKEVDCYSEYRRVCPVQGGWTAHLIANGQCFRFKTSLDVHGEIECAIYYNLWRLKHGANLTVTFEDLIPCYLHWVGRLAVIPRDHGKRATDAPNLDAVLAHQLAGDIAVLSQKVIQDALNAVELICKRQSADEVVAPSCGLDDFEDTSDAEDLEPNFALYDLQAEVASVRGDPVSVDVHRQGSFFAGSLALPLESEPYTLCAVVELASMASYRSTYALATRQLSRVITKEQRQPAGPRHHLLGRHWLDGSAYDIAAASRFRSFV</sequence>